<dbReference type="Proteomes" id="UP000516072">
    <property type="component" value="Chromosome"/>
</dbReference>
<sequence>MNRTSVAGWHTKCGLLLLITILAGCSSTTKIAAPDPRDPFERFNRTAYKMNEVTDRLLMKPVAKGYQKAVPGPIKKGIHNFFNNIDDVIVLVNDFLQGKFQRGITDMARVLTNSTVGLVGFVDMASLGGMKKHNEDFGQTLAVWGVKSGPYLIMPMSGPSTVRDAIGYGMYGAAWPVTYFPSLGIRLGLSAVRTIDMRANLLAAKDILDESSLDPYVYMREAYFQRREFEIHDGKVPAKDSYDNFDFDDSDDDEDSASRNLLFKQYYSLVSKPTDPVFPEHFAPARPLKKKPDLNEEAIPSNKLVSNN</sequence>
<dbReference type="Pfam" id="PF04333">
    <property type="entry name" value="MlaA"/>
    <property type="match status" value="1"/>
</dbReference>
<accession>A0A7G1QBJ0</accession>
<dbReference type="PROSITE" id="PS51257">
    <property type="entry name" value="PROKAR_LIPOPROTEIN"/>
    <property type="match status" value="1"/>
</dbReference>
<name>A0A7G1QBJ0_9GAMM</name>
<organism evidence="5 6">
    <name type="scientific">Candidatus Nitrosacidococcus tergens</name>
    <dbReference type="NCBI Taxonomy" id="553981"/>
    <lineage>
        <taxon>Bacteria</taxon>
        <taxon>Pseudomonadati</taxon>
        <taxon>Pseudomonadota</taxon>
        <taxon>Gammaproteobacteria</taxon>
        <taxon>Chromatiales</taxon>
        <taxon>Chromatiaceae</taxon>
        <taxon>Candidatus Nitrosacidococcus</taxon>
    </lineage>
</organism>
<dbReference type="PANTHER" id="PTHR30035:SF3">
    <property type="entry name" value="INTERMEMBRANE PHOSPHOLIPID TRANSPORT SYSTEM LIPOPROTEIN MLAA"/>
    <property type="match status" value="1"/>
</dbReference>
<evidence type="ECO:0000256" key="1">
    <source>
        <dbReference type="ARBA" id="ARBA00010634"/>
    </source>
</evidence>
<dbReference type="EMBL" id="LR778175">
    <property type="protein sequence ID" value="CAB1277251.1"/>
    <property type="molecule type" value="Genomic_DNA"/>
</dbReference>
<dbReference type="GO" id="GO:0016020">
    <property type="term" value="C:membrane"/>
    <property type="evidence" value="ECO:0007669"/>
    <property type="project" value="InterPro"/>
</dbReference>
<dbReference type="PANTHER" id="PTHR30035">
    <property type="entry name" value="LIPOPROTEIN VACJ-RELATED"/>
    <property type="match status" value="1"/>
</dbReference>
<dbReference type="InterPro" id="IPR007428">
    <property type="entry name" value="MlaA"/>
</dbReference>
<dbReference type="GO" id="GO:0120010">
    <property type="term" value="P:intermembrane phospholipid transfer"/>
    <property type="evidence" value="ECO:0007669"/>
    <property type="project" value="TreeGrafter"/>
</dbReference>
<keyword evidence="6" id="KW-1185">Reference proteome</keyword>
<evidence type="ECO:0000313" key="5">
    <source>
        <dbReference type="EMBL" id="CAB1277251.1"/>
    </source>
</evidence>
<evidence type="ECO:0000256" key="3">
    <source>
        <dbReference type="SAM" id="MobiDB-lite"/>
    </source>
</evidence>
<protein>
    <submittedName>
        <fullName evidence="5">VacJ family lipoprotein</fullName>
    </submittedName>
</protein>
<dbReference type="RefSeq" id="WP_197744235.1">
    <property type="nucleotide sequence ID" value="NZ_LR778175.1"/>
</dbReference>
<feature type="signal peptide" evidence="4">
    <location>
        <begin position="1"/>
        <end position="32"/>
    </location>
</feature>
<feature type="chain" id="PRO_5028921046" evidence="4">
    <location>
        <begin position="33"/>
        <end position="308"/>
    </location>
</feature>
<comment type="similarity">
    <text evidence="1">Belongs to the MlaA family.</text>
</comment>
<gene>
    <name evidence="5" type="ORF">NSCAC_1576</name>
</gene>
<dbReference type="KEGG" id="ntg:NSCAC_1576"/>
<evidence type="ECO:0000256" key="4">
    <source>
        <dbReference type="SAM" id="SignalP"/>
    </source>
</evidence>
<reference evidence="5 6" key="1">
    <citation type="submission" date="2020-03" db="EMBL/GenBank/DDBJ databases">
        <authorList>
            <person name="Picone N."/>
        </authorList>
    </citation>
    <scope>NUCLEOTIDE SEQUENCE [LARGE SCALE GENOMIC DNA]</scope>
    <source>
        <strain evidence="5">NSCAC1</strain>
    </source>
</reference>
<dbReference type="PRINTS" id="PR01805">
    <property type="entry name" value="VACJLIPOPROT"/>
</dbReference>
<evidence type="ECO:0000313" key="6">
    <source>
        <dbReference type="Proteomes" id="UP000516072"/>
    </source>
</evidence>
<keyword evidence="5" id="KW-0449">Lipoprotein</keyword>
<evidence type="ECO:0000256" key="2">
    <source>
        <dbReference type="ARBA" id="ARBA00022729"/>
    </source>
</evidence>
<feature type="region of interest" description="Disordered" evidence="3">
    <location>
        <begin position="281"/>
        <end position="308"/>
    </location>
</feature>
<proteinExistence type="inferred from homology"/>
<keyword evidence="2 4" id="KW-0732">Signal</keyword>
<dbReference type="AlphaFoldDB" id="A0A7G1QBJ0"/>